<dbReference type="InterPro" id="IPR002156">
    <property type="entry name" value="RNaseH_domain"/>
</dbReference>
<dbReference type="SUPFAM" id="SSF53098">
    <property type="entry name" value="Ribonuclease H-like"/>
    <property type="match status" value="1"/>
</dbReference>
<dbReference type="SUPFAM" id="SSF53383">
    <property type="entry name" value="PLP-dependent transferases"/>
    <property type="match status" value="1"/>
</dbReference>
<dbReference type="Pfam" id="PF00075">
    <property type="entry name" value="RNase_H"/>
    <property type="match status" value="1"/>
</dbReference>
<protein>
    <recommendedName>
        <fullName evidence="3">RNase H type-1 domain-containing protein</fullName>
    </recommendedName>
</protein>
<gene>
    <name evidence="4" type="ORF">ANN_05132</name>
</gene>
<evidence type="ECO:0000313" key="4">
    <source>
        <dbReference type="EMBL" id="KAJ4443463.1"/>
    </source>
</evidence>
<dbReference type="Proteomes" id="UP001148838">
    <property type="component" value="Unassembled WGS sequence"/>
</dbReference>
<accession>A0ABQ8TC12</accession>
<evidence type="ECO:0000259" key="3">
    <source>
        <dbReference type="PROSITE" id="PS50879"/>
    </source>
</evidence>
<dbReference type="Pfam" id="PF00282">
    <property type="entry name" value="Pyridoxal_deC"/>
    <property type="match status" value="1"/>
</dbReference>
<name>A0ABQ8TC12_PERAM</name>
<keyword evidence="2" id="KW-0663">Pyridoxal phosphate</keyword>
<evidence type="ECO:0000313" key="5">
    <source>
        <dbReference type="Proteomes" id="UP001148838"/>
    </source>
</evidence>
<dbReference type="Gene3D" id="1.20.1340.10">
    <property type="entry name" value="dopa decarboxylase, N-terminal domain"/>
    <property type="match status" value="1"/>
</dbReference>
<dbReference type="InterPro" id="IPR036397">
    <property type="entry name" value="RNaseH_sf"/>
</dbReference>
<dbReference type="PANTHER" id="PTHR11999">
    <property type="entry name" value="GROUP II PYRIDOXAL-5-PHOSPHATE DECARBOXYLASE"/>
    <property type="match status" value="1"/>
</dbReference>
<proteinExistence type="predicted"/>
<dbReference type="InterPro" id="IPR002129">
    <property type="entry name" value="PyrdxlP-dep_de-COase"/>
</dbReference>
<keyword evidence="5" id="KW-1185">Reference proteome</keyword>
<dbReference type="CDD" id="cd09276">
    <property type="entry name" value="Rnase_HI_RT_non_LTR"/>
    <property type="match status" value="1"/>
</dbReference>
<dbReference type="InterPro" id="IPR015424">
    <property type="entry name" value="PyrdxlP-dep_Trfase"/>
</dbReference>
<dbReference type="InterPro" id="IPR010977">
    <property type="entry name" value="Aromatic_deC"/>
</dbReference>
<reference evidence="4 5" key="1">
    <citation type="journal article" date="2022" name="Allergy">
        <title>Genome assembly and annotation of Periplaneta americana reveal a comprehensive cockroach allergen profile.</title>
        <authorList>
            <person name="Wang L."/>
            <person name="Xiong Q."/>
            <person name="Saelim N."/>
            <person name="Wang L."/>
            <person name="Nong W."/>
            <person name="Wan A.T."/>
            <person name="Shi M."/>
            <person name="Liu X."/>
            <person name="Cao Q."/>
            <person name="Hui J.H.L."/>
            <person name="Sookrung N."/>
            <person name="Leung T.F."/>
            <person name="Tungtrongchitr A."/>
            <person name="Tsui S.K.W."/>
        </authorList>
    </citation>
    <scope>NUCLEOTIDE SEQUENCE [LARGE SCALE GENOMIC DNA]</scope>
    <source>
        <strain evidence="4">PWHHKU_190912</strain>
    </source>
</reference>
<dbReference type="PROSITE" id="PS50879">
    <property type="entry name" value="RNASE_H_1"/>
    <property type="match status" value="1"/>
</dbReference>
<dbReference type="InterPro" id="IPR012337">
    <property type="entry name" value="RNaseH-like_sf"/>
</dbReference>
<evidence type="ECO:0000256" key="1">
    <source>
        <dbReference type="ARBA" id="ARBA00001933"/>
    </source>
</evidence>
<dbReference type="Gene3D" id="3.30.420.10">
    <property type="entry name" value="Ribonuclease H-like superfamily/Ribonuclease H"/>
    <property type="match status" value="1"/>
</dbReference>
<comment type="caution">
    <text evidence="4">The sequence shown here is derived from an EMBL/GenBank/DDBJ whole genome shotgun (WGS) entry which is preliminary data.</text>
</comment>
<sequence>MDAKEFRQFAKATVDYIADYLENIRDRQVLPSVEPGYLQDLIPKEAPHTPEKWQEILADLERVIMPGVTHWHSPQFHAYYPTANSYPGIVGEMMSAAIGCIGFSWAHIDSLVTKSHQFQSALHRATRPTWGLSPDILRTIYHGAFEPLILYCVSAFQNILHKKWVQNKLIQIQRGFILRITKAYRTTSTDAALVIAGIPPLFLTAMAKAEISNVKRNGIFIEQESYLEVEKRSHFQLTGHPKDFHRASNTCTDRHEYNIYTDGSRLQKENDVTLVGCAFVTYYNTTEVHSATFRLAPMCSVFQAELFAILQAVKWSITNGIDSCIHSDSQSALQTIDDKYNLHSIAVEIRSLILKFEGRICLMWVRGHTGTEGNERADTLAKQAASTNSEYKYSTCPISYIKQKIKHTTTLKWNTYWNSSVKGSVTKKLFFPNVQDRLCCSQFSTTSFTPNL</sequence>
<dbReference type="PANTHER" id="PTHR11999:SF60">
    <property type="entry name" value="3,4-DIHYDROXYPHENYLACETALDEHYDE SYNTHASE"/>
    <property type="match status" value="1"/>
</dbReference>
<dbReference type="EMBL" id="JAJSOF020000013">
    <property type="protein sequence ID" value="KAJ4443463.1"/>
    <property type="molecule type" value="Genomic_DNA"/>
</dbReference>
<feature type="domain" description="RNase H type-1" evidence="3">
    <location>
        <begin position="253"/>
        <end position="386"/>
    </location>
</feature>
<dbReference type="PRINTS" id="PR00800">
    <property type="entry name" value="YHDCRBOXLASE"/>
</dbReference>
<comment type="cofactor">
    <cofactor evidence="1">
        <name>pyridoxal 5'-phosphate</name>
        <dbReference type="ChEBI" id="CHEBI:597326"/>
    </cofactor>
</comment>
<evidence type="ECO:0000256" key="2">
    <source>
        <dbReference type="ARBA" id="ARBA00022898"/>
    </source>
</evidence>
<organism evidence="4 5">
    <name type="scientific">Periplaneta americana</name>
    <name type="common">American cockroach</name>
    <name type="synonym">Blatta americana</name>
    <dbReference type="NCBI Taxonomy" id="6978"/>
    <lineage>
        <taxon>Eukaryota</taxon>
        <taxon>Metazoa</taxon>
        <taxon>Ecdysozoa</taxon>
        <taxon>Arthropoda</taxon>
        <taxon>Hexapoda</taxon>
        <taxon>Insecta</taxon>
        <taxon>Pterygota</taxon>
        <taxon>Neoptera</taxon>
        <taxon>Polyneoptera</taxon>
        <taxon>Dictyoptera</taxon>
        <taxon>Blattodea</taxon>
        <taxon>Blattoidea</taxon>
        <taxon>Blattidae</taxon>
        <taxon>Blattinae</taxon>
        <taxon>Periplaneta</taxon>
    </lineage>
</organism>